<proteinExistence type="predicted"/>
<accession>A0AAD6Q6P7</accession>
<name>A0AAD6Q6P7_9ROSI</name>
<dbReference type="EMBL" id="JAQIZT010000010">
    <property type="protein sequence ID" value="KAJ6980946.1"/>
    <property type="molecule type" value="Genomic_DNA"/>
</dbReference>
<protein>
    <submittedName>
        <fullName evidence="1">Uncharacterized protein</fullName>
    </submittedName>
</protein>
<evidence type="ECO:0000313" key="2">
    <source>
        <dbReference type="Proteomes" id="UP001164929"/>
    </source>
</evidence>
<organism evidence="1 2">
    <name type="scientific">Populus alba x Populus x berolinensis</name>
    <dbReference type="NCBI Taxonomy" id="444605"/>
    <lineage>
        <taxon>Eukaryota</taxon>
        <taxon>Viridiplantae</taxon>
        <taxon>Streptophyta</taxon>
        <taxon>Embryophyta</taxon>
        <taxon>Tracheophyta</taxon>
        <taxon>Spermatophyta</taxon>
        <taxon>Magnoliopsida</taxon>
        <taxon>eudicotyledons</taxon>
        <taxon>Gunneridae</taxon>
        <taxon>Pentapetalae</taxon>
        <taxon>rosids</taxon>
        <taxon>fabids</taxon>
        <taxon>Malpighiales</taxon>
        <taxon>Salicaceae</taxon>
        <taxon>Saliceae</taxon>
        <taxon>Populus</taxon>
    </lineage>
</organism>
<dbReference type="Proteomes" id="UP001164929">
    <property type="component" value="Chromosome 10"/>
</dbReference>
<reference evidence="1" key="1">
    <citation type="journal article" date="2023" name="Mol. Ecol. Resour.">
        <title>Chromosome-level genome assembly of a triploid poplar Populus alba 'Berolinensis'.</title>
        <authorList>
            <person name="Chen S."/>
            <person name="Yu Y."/>
            <person name="Wang X."/>
            <person name="Wang S."/>
            <person name="Zhang T."/>
            <person name="Zhou Y."/>
            <person name="He R."/>
            <person name="Meng N."/>
            <person name="Wang Y."/>
            <person name="Liu W."/>
            <person name="Liu Z."/>
            <person name="Liu J."/>
            <person name="Guo Q."/>
            <person name="Huang H."/>
            <person name="Sederoff R.R."/>
            <person name="Wang G."/>
            <person name="Qu G."/>
            <person name="Chen S."/>
        </authorList>
    </citation>
    <scope>NUCLEOTIDE SEQUENCE</scope>
    <source>
        <strain evidence="1">SC-2020</strain>
    </source>
</reference>
<dbReference type="AlphaFoldDB" id="A0AAD6Q6P7"/>
<comment type="caution">
    <text evidence="1">The sequence shown here is derived from an EMBL/GenBank/DDBJ whole genome shotgun (WGS) entry which is preliminary data.</text>
</comment>
<sequence>MPWDWSSSKVFLFQHQQGRTNLHLFCP</sequence>
<evidence type="ECO:0000313" key="1">
    <source>
        <dbReference type="EMBL" id="KAJ6980946.1"/>
    </source>
</evidence>
<keyword evidence="2" id="KW-1185">Reference proteome</keyword>
<gene>
    <name evidence="1" type="ORF">NC653_024352</name>
</gene>